<accession>A0A1F8H386</accession>
<proteinExistence type="predicted"/>
<dbReference type="Pfam" id="PF18895">
    <property type="entry name" value="T4SS_pilin"/>
    <property type="match status" value="1"/>
</dbReference>
<keyword evidence="1" id="KW-0472">Membrane</keyword>
<organism evidence="3 4">
    <name type="scientific">Candidatus Yanofskybacteria bacterium RIFCSPLOWO2_02_FULL_44_18</name>
    <dbReference type="NCBI Taxonomy" id="1802705"/>
    <lineage>
        <taxon>Bacteria</taxon>
        <taxon>Candidatus Yanofskyibacteriota</taxon>
    </lineage>
</organism>
<evidence type="ECO:0000256" key="1">
    <source>
        <dbReference type="SAM" id="Phobius"/>
    </source>
</evidence>
<sequence length="114" mass="11888">MKMAYGAGIAASLILPIIAMAALPNPTPAVSGTGFTLSEVEGLIRQIAQFLIVVSVIIAVVVIIYGGIRWMLAKGDPKEAKSIVWNGIVGAAIVLAVGVILQTIAGLVTRNFFR</sequence>
<gene>
    <name evidence="3" type="ORF">A3I96_00385</name>
</gene>
<protein>
    <recommendedName>
        <fullName evidence="5">Conjugal transfer protein TrbC</fullName>
    </recommendedName>
</protein>
<dbReference type="EMBL" id="MGKT01000004">
    <property type="protein sequence ID" value="OGN31259.1"/>
    <property type="molecule type" value="Genomic_DNA"/>
</dbReference>
<feature type="signal peptide" evidence="2">
    <location>
        <begin position="1"/>
        <end position="21"/>
    </location>
</feature>
<comment type="caution">
    <text evidence="3">The sequence shown here is derived from an EMBL/GenBank/DDBJ whole genome shotgun (WGS) entry which is preliminary data.</text>
</comment>
<reference evidence="3 4" key="1">
    <citation type="journal article" date="2016" name="Nat. Commun.">
        <title>Thousands of microbial genomes shed light on interconnected biogeochemical processes in an aquifer system.</title>
        <authorList>
            <person name="Anantharaman K."/>
            <person name="Brown C.T."/>
            <person name="Hug L.A."/>
            <person name="Sharon I."/>
            <person name="Castelle C.J."/>
            <person name="Probst A.J."/>
            <person name="Thomas B.C."/>
            <person name="Singh A."/>
            <person name="Wilkins M.J."/>
            <person name="Karaoz U."/>
            <person name="Brodie E.L."/>
            <person name="Williams K.H."/>
            <person name="Hubbard S.S."/>
            <person name="Banfield J.F."/>
        </authorList>
    </citation>
    <scope>NUCLEOTIDE SEQUENCE [LARGE SCALE GENOMIC DNA]</scope>
</reference>
<keyword evidence="1" id="KW-1133">Transmembrane helix</keyword>
<feature type="transmembrane region" description="Helical" evidence="1">
    <location>
        <begin position="84"/>
        <end position="108"/>
    </location>
</feature>
<evidence type="ECO:0000313" key="3">
    <source>
        <dbReference type="EMBL" id="OGN31259.1"/>
    </source>
</evidence>
<evidence type="ECO:0008006" key="5">
    <source>
        <dbReference type="Google" id="ProtNLM"/>
    </source>
</evidence>
<keyword evidence="1" id="KW-0812">Transmembrane</keyword>
<evidence type="ECO:0000313" key="4">
    <source>
        <dbReference type="Proteomes" id="UP000177111"/>
    </source>
</evidence>
<name>A0A1F8H386_9BACT</name>
<dbReference type="AlphaFoldDB" id="A0A1F8H386"/>
<feature type="chain" id="PRO_5009535728" description="Conjugal transfer protein TrbC" evidence="2">
    <location>
        <begin position="22"/>
        <end position="114"/>
    </location>
</feature>
<evidence type="ECO:0000256" key="2">
    <source>
        <dbReference type="SAM" id="SignalP"/>
    </source>
</evidence>
<feature type="transmembrane region" description="Helical" evidence="1">
    <location>
        <begin position="47"/>
        <end position="72"/>
    </location>
</feature>
<dbReference type="Proteomes" id="UP000177111">
    <property type="component" value="Unassembled WGS sequence"/>
</dbReference>
<keyword evidence="2" id="KW-0732">Signal</keyword>
<dbReference type="InterPro" id="IPR043993">
    <property type="entry name" value="T4SS_pilin"/>
</dbReference>